<evidence type="ECO:0000256" key="1">
    <source>
        <dbReference type="ARBA" id="ARBA00009320"/>
    </source>
</evidence>
<feature type="non-terminal residue" evidence="2">
    <location>
        <position position="1"/>
    </location>
</feature>
<evidence type="ECO:0000313" key="2">
    <source>
        <dbReference type="EMBL" id="SVB58931.1"/>
    </source>
</evidence>
<organism evidence="2">
    <name type="scientific">marine metagenome</name>
    <dbReference type="NCBI Taxonomy" id="408172"/>
    <lineage>
        <taxon>unclassified sequences</taxon>
        <taxon>metagenomes</taxon>
        <taxon>ecological metagenomes</taxon>
    </lineage>
</organism>
<dbReference type="SUPFAM" id="SSF52540">
    <property type="entry name" value="P-loop containing nucleoside triphosphate hydrolases"/>
    <property type="match status" value="1"/>
</dbReference>
<dbReference type="GO" id="GO:0019752">
    <property type="term" value="P:carboxylic acid metabolic process"/>
    <property type="evidence" value="ECO:0007669"/>
    <property type="project" value="TreeGrafter"/>
</dbReference>
<accession>A0A382FA23</accession>
<dbReference type="InterPro" id="IPR027417">
    <property type="entry name" value="P-loop_NTPase"/>
</dbReference>
<dbReference type="Pfam" id="PF19798">
    <property type="entry name" value="Sulfotransfer_5"/>
    <property type="match status" value="1"/>
</dbReference>
<proteinExistence type="inferred from homology"/>
<dbReference type="Gene3D" id="3.40.50.300">
    <property type="entry name" value="P-loop containing nucleotide triphosphate hydrolases"/>
    <property type="match status" value="1"/>
</dbReference>
<dbReference type="PANTHER" id="PTHR42743">
    <property type="entry name" value="AMINO-ACID AMINOTRANSFERASE"/>
    <property type="match status" value="1"/>
</dbReference>
<name>A0A382FA23_9ZZZZ</name>
<dbReference type="EMBL" id="UINC01048423">
    <property type="protein sequence ID" value="SVB58931.1"/>
    <property type="molecule type" value="Genomic_DNA"/>
</dbReference>
<dbReference type="AlphaFoldDB" id="A0A382FA23"/>
<comment type="similarity">
    <text evidence="1">Belongs to the class-IV pyridoxal-phosphate-dependent aminotransferase family.</text>
</comment>
<dbReference type="PANTHER" id="PTHR42743:SF11">
    <property type="entry name" value="AMINODEOXYCHORISMATE LYASE"/>
    <property type="match status" value="1"/>
</dbReference>
<dbReference type="InterPro" id="IPR050571">
    <property type="entry name" value="Class-IV_PLP-Dep_Aminotrnsfr"/>
</dbReference>
<gene>
    <name evidence="2" type="ORF">METZ01_LOCUS211785</name>
</gene>
<sequence>RSDCAVWDEPFYAHYLSATGLDHPMATEIIAAYETDWEKVANLASGPVPGDKTIFYQKHMTHHILPHMDLARLQGIRHAFLIRDPARVLMSYMEKRANVTLEDLGFSQQHQLFEMIWDDQKIPPPVLDAEDLLLNPMAMSTALCVALGIEFDPAMLSWPVGRRKSDGLWAAHWYGSVEQSTGFIAPSNSARKVPEHLRDLLVDAEFYYQALRPHRLKAK</sequence>
<reference evidence="2" key="1">
    <citation type="submission" date="2018-05" db="EMBL/GenBank/DDBJ databases">
        <authorList>
            <person name="Lanie J.A."/>
            <person name="Ng W.-L."/>
            <person name="Kazmierczak K.M."/>
            <person name="Andrzejewski T.M."/>
            <person name="Davidsen T.M."/>
            <person name="Wayne K.J."/>
            <person name="Tettelin H."/>
            <person name="Glass J.I."/>
            <person name="Rusch D."/>
            <person name="Podicherti R."/>
            <person name="Tsui H.-C.T."/>
            <person name="Winkler M.E."/>
        </authorList>
    </citation>
    <scope>NUCLEOTIDE SEQUENCE</scope>
</reference>
<protein>
    <recommendedName>
        <fullName evidence="3">Sulfotransferase domain-containing protein</fullName>
    </recommendedName>
</protein>
<evidence type="ECO:0008006" key="3">
    <source>
        <dbReference type="Google" id="ProtNLM"/>
    </source>
</evidence>